<reference evidence="2 3" key="1">
    <citation type="journal article" date="2018" name="Mol. Biol. Evol.">
        <title>Broad Genomic Sampling Reveals a Smut Pathogenic Ancestry of the Fungal Clade Ustilaginomycotina.</title>
        <authorList>
            <person name="Kijpornyongpan T."/>
            <person name="Mondo S.J."/>
            <person name="Barry K."/>
            <person name="Sandor L."/>
            <person name="Lee J."/>
            <person name="Lipzen A."/>
            <person name="Pangilinan J."/>
            <person name="LaButti K."/>
            <person name="Hainaut M."/>
            <person name="Henrissat B."/>
            <person name="Grigoriev I.V."/>
            <person name="Spatafora J.W."/>
            <person name="Aime M.C."/>
        </authorList>
    </citation>
    <scope>NUCLEOTIDE SEQUENCE [LARGE SCALE GENOMIC DNA]</scope>
    <source>
        <strain evidence="2 3">MCA 5214</strain>
    </source>
</reference>
<dbReference type="InterPro" id="IPR003781">
    <property type="entry name" value="CoA-bd"/>
</dbReference>
<protein>
    <recommendedName>
        <fullName evidence="1">CoA-binding domain-containing protein</fullName>
    </recommendedName>
</protein>
<dbReference type="EMBL" id="KZ819668">
    <property type="protein sequence ID" value="PWN27293.1"/>
    <property type="molecule type" value="Genomic_DNA"/>
</dbReference>
<dbReference type="Pfam" id="PF13380">
    <property type="entry name" value="CoA_binding_2"/>
    <property type="match status" value="1"/>
</dbReference>
<dbReference type="Proteomes" id="UP000245884">
    <property type="component" value="Unassembled WGS sequence"/>
</dbReference>
<evidence type="ECO:0000259" key="1">
    <source>
        <dbReference type="Pfam" id="PF13380"/>
    </source>
</evidence>
<accession>A0A316UTR2</accession>
<organism evidence="2 3">
    <name type="scientific">Jaminaea rosea</name>
    <dbReference type="NCBI Taxonomy" id="1569628"/>
    <lineage>
        <taxon>Eukaryota</taxon>
        <taxon>Fungi</taxon>
        <taxon>Dikarya</taxon>
        <taxon>Basidiomycota</taxon>
        <taxon>Ustilaginomycotina</taxon>
        <taxon>Exobasidiomycetes</taxon>
        <taxon>Microstromatales</taxon>
        <taxon>Microstromatales incertae sedis</taxon>
        <taxon>Jaminaea</taxon>
    </lineage>
</organism>
<gene>
    <name evidence="2" type="ORF">BDZ90DRAFT_240197</name>
</gene>
<dbReference type="GeneID" id="37029197"/>
<dbReference type="SUPFAM" id="SSF51735">
    <property type="entry name" value="NAD(P)-binding Rossmann-fold domains"/>
    <property type="match status" value="1"/>
</dbReference>
<dbReference type="OrthoDB" id="5138418at2759"/>
<dbReference type="AlphaFoldDB" id="A0A316UTR2"/>
<evidence type="ECO:0000313" key="3">
    <source>
        <dbReference type="Proteomes" id="UP000245884"/>
    </source>
</evidence>
<dbReference type="RefSeq" id="XP_025361905.1">
    <property type="nucleotide sequence ID" value="XM_025507374.1"/>
</dbReference>
<proteinExistence type="predicted"/>
<dbReference type="Gene3D" id="3.40.50.720">
    <property type="entry name" value="NAD(P)-binding Rossmann-like Domain"/>
    <property type="match status" value="1"/>
</dbReference>
<sequence length="117" mass="13010">MQVVKWYKEHGFEAIPIHPKESSVEEIGTVASVFDLAEAKETSLSVITPPKVSLPIVKTSLLELGIPWIWLQPGAEDDDLKDWVESLPDEDLKKRVIYGGPCILVEGEDLAKEEGKL</sequence>
<dbReference type="InterPro" id="IPR036291">
    <property type="entry name" value="NAD(P)-bd_dom_sf"/>
</dbReference>
<keyword evidence="3" id="KW-1185">Reference proteome</keyword>
<evidence type="ECO:0000313" key="2">
    <source>
        <dbReference type="EMBL" id="PWN27293.1"/>
    </source>
</evidence>
<dbReference type="PANTHER" id="PTHR33303">
    <property type="entry name" value="CYTOPLASMIC PROTEIN-RELATED"/>
    <property type="match status" value="1"/>
</dbReference>
<feature type="domain" description="CoA-binding" evidence="1">
    <location>
        <begin position="2"/>
        <end position="107"/>
    </location>
</feature>
<dbReference type="PANTHER" id="PTHR33303:SF2">
    <property type="entry name" value="COA-BINDING DOMAIN-CONTAINING PROTEIN"/>
    <property type="match status" value="1"/>
</dbReference>
<dbReference type="STRING" id="1569628.A0A316UTR2"/>
<name>A0A316UTR2_9BASI</name>